<protein>
    <submittedName>
        <fullName evidence="2">Uncharacterized protein</fullName>
    </submittedName>
</protein>
<gene>
    <name evidence="2" type="ORF">SAMN05444004_103284</name>
</gene>
<reference evidence="3" key="1">
    <citation type="submission" date="2016-10" db="EMBL/GenBank/DDBJ databases">
        <authorList>
            <person name="Varghese N."/>
            <person name="Submissions S."/>
        </authorList>
    </citation>
    <scope>NUCLEOTIDE SEQUENCE [LARGE SCALE GENOMIC DNA]</scope>
    <source>
        <strain evidence="3">DSM 100420</strain>
    </source>
</reference>
<accession>A0A1H3N634</accession>
<feature type="signal peptide" evidence="1">
    <location>
        <begin position="1"/>
        <end position="25"/>
    </location>
</feature>
<organism evidence="2 3">
    <name type="scientific">Jannaschia faecimaris</name>
    <dbReference type="NCBI Taxonomy" id="1244108"/>
    <lineage>
        <taxon>Bacteria</taxon>
        <taxon>Pseudomonadati</taxon>
        <taxon>Pseudomonadota</taxon>
        <taxon>Alphaproteobacteria</taxon>
        <taxon>Rhodobacterales</taxon>
        <taxon>Roseobacteraceae</taxon>
        <taxon>Jannaschia</taxon>
    </lineage>
</organism>
<evidence type="ECO:0000256" key="1">
    <source>
        <dbReference type="SAM" id="SignalP"/>
    </source>
</evidence>
<feature type="chain" id="PRO_5011518927" evidence="1">
    <location>
        <begin position="26"/>
        <end position="61"/>
    </location>
</feature>
<evidence type="ECO:0000313" key="3">
    <source>
        <dbReference type="Proteomes" id="UP000198914"/>
    </source>
</evidence>
<evidence type="ECO:0000313" key="2">
    <source>
        <dbReference type="EMBL" id="SDY84326.1"/>
    </source>
</evidence>
<dbReference type="AlphaFoldDB" id="A0A1H3N634"/>
<keyword evidence="3" id="KW-1185">Reference proteome</keyword>
<dbReference type="Proteomes" id="UP000198914">
    <property type="component" value="Unassembled WGS sequence"/>
</dbReference>
<dbReference type="EMBL" id="FNPX01000003">
    <property type="protein sequence ID" value="SDY84326.1"/>
    <property type="molecule type" value="Genomic_DNA"/>
</dbReference>
<proteinExistence type="predicted"/>
<dbReference type="RefSeq" id="WP_092643785.1">
    <property type="nucleotide sequence ID" value="NZ_FNPX01000003.1"/>
</dbReference>
<dbReference type="OrthoDB" id="9987076at2"/>
<sequence length="61" mass="6109">MTHFAKSALLIAALSVSMASGISPAIGDEAAAQPVLTTFKSDRGGHTPAAQLILASIASED</sequence>
<keyword evidence="1" id="KW-0732">Signal</keyword>
<name>A0A1H3N634_9RHOB</name>